<proteinExistence type="inferred from homology"/>
<reference evidence="9" key="1">
    <citation type="submission" date="2023-01" db="EMBL/GenBank/DDBJ databases">
        <title>Metagenome sequencing of chrysophaentin producing Chrysophaeum taylorii.</title>
        <authorList>
            <person name="Davison J."/>
            <person name="Bewley C."/>
        </authorList>
    </citation>
    <scope>NUCLEOTIDE SEQUENCE</scope>
    <source>
        <strain evidence="9">NIES-1699</strain>
    </source>
</reference>
<dbReference type="InterPro" id="IPR023115">
    <property type="entry name" value="TIF_IF2_dom3"/>
</dbReference>
<evidence type="ECO:0000256" key="4">
    <source>
        <dbReference type="ARBA" id="ARBA00022741"/>
    </source>
</evidence>
<feature type="region of interest" description="Disordered" evidence="7">
    <location>
        <begin position="77"/>
        <end position="141"/>
    </location>
</feature>
<keyword evidence="6" id="KW-0342">GTP-binding</keyword>
<dbReference type="CDD" id="cd03692">
    <property type="entry name" value="mtIF2_IVc"/>
    <property type="match status" value="1"/>
</dbReference>
<dbReference type="InterPro" id="IPR015760">
    <property type="entry name" value="TIF_IF2"/>
</dbReference>
<dbReference type="AlphaFoldDB" id="A0AAD7U791"/>
<gene>
    <name evidence="9" type="ORF">CTAYLR_001372</name>
</gene>
<dbReference type="Gene3D" id="3.40.50.300">
    <property type="entry name" value="P-loop containing nucleotide triphosphate hydrolases"/>
    <property type="match status" value="1"/>
</dbReference>
<dbReference type="InterPro" id="IPR036925">
    <property type="entry name" value="TIF_IF2_dom3_sf"/>
</dbReference>
<dbReference type="GO" id="GO:0003924">
    <property type="term" value="F:GTPase activity"/>
    <property type="evidence" value="ECO:0007669"/>
    <property type="project" value="InterPro"/>
</dbReference>
<dbReference type="FunFam" id="2.40.30.10:FF:000008">
    <property type="entry name" value="Translation initiation factor IF-2"/>
    <property type="match status" value="1"/>
</dbReference>
<keyword evidence="10" id="KW-1185">Reference proteome</keyword>
<keyword evidence="4" id="KW-0547">Nucleotide-binding</keyword>
<feature type="compositionally biased region" description="Low complexity" evidence="7">
    <location>
        <begin position="172"/>
        <end position="183"/>
    </location>
</feature>
<dbReference type="InterPro" id="IPR000795">
    <property type="entry name" value="T_Tr_GTP-bd_dom"/>
</dbReference>
<dbReference type="PROSITE" id="PS51722">
    <property type="entry name" value="G_TR_2"/>
    <property type="match status" value="1"/>
</dbReference>
<name>A0AAD7U791_9STRA</name>
<dbReference type="Gene3D" id="2.40.30.10">
    <property type="entry name" value="Translation factors"/>
    <property type="match status" value="2"/>
</dbReference>
<comment type="caution">
    <text evidence="9">The sequence shown here is derived from an EMBL/GenBank/DDBJ whole genome shotgun (WGS) entry which is preliminary data.</text>
</comment>
<dbReference type="GO" id="GO:0003743">
    <property type="term" value="F:translation initiation factor activity"/>
    <property type="evidence" value="ECO:0007669"/>
    <property type="project" value="UniProtKB-KW"/>
</dbReference>
<evidence type="ECO:0000256" key="2">
    <source>
        <dbReference type="ARBA" id="ARBA00007733"/>
    </source>
</evidence>
<dbReference type="Proteomes" id="UP001230188">
    <property type="component" value="Unassembled WGS sequence"/>
</dbReference>
<evidence type="ECO:0000256" key="6">
    <source>
        <dbReference type="ARBA" id="ARBA00023134"/>
    </source>
</evidence>
<evidence type="ECO:0000256" key="7">
    <source>
        <dbReference type="SAM" id="MobiDB-lite"/>
    </source>
</evidence>
<comment type="similarity">
    <text evidence="2">Belongs to the TRAFAC class translation factor GTPase superfamily. Classic translation factor GTPase family. IF-2 subfamily.</text>
</comment>
<comment type="subcellular location">
    <subcellularLocation>
        <location evidence="1">Plastid</location>
        <location evidence="1">Chloroplast</location>
    </subcellularLocation>
</comment>
<feature type="region of interest" description="Disordered" evidence="7">
    <location>
        <begin position="168"/>
        <end position="229"/>
    </location>
</feature>
<dbReference type="GO" id="GO:0009507">
    <property type="term" value="C:chloroplast"/>
    <property type="evidence" value="ECO:0007669"/>
    <property type="project" value="UniProtKB-SubCell"/>
</dbReference>
<organism evidence="9 10">
    <name type="scientific">Chrysophaeum taylorii</name>
    <dbReference type="NCBI Taxonomy" id="2483200"/>
    <lineage>
        <taxon>Eukaryota</taxon>
        <taxon>Sar</taxon>
        <taxon>Stramenopiles</taxon>
        <taxon>Ochrophyta</taxon>
        <taxon>Pelagophyceae</taxon>
        <taxon>Pelagomonadales</taxon>
        <taxon>Pelagomonadaceae</taxon>
        <taxon>Chrysophaeum</taxon>
    </lineage>
</organism>
<evidence type="ECO:0000259" key="8">
    <source>
        <dbReference type="PROSITE" id="PS51722"/>
    </source>
</evidence>
<feature type="compositionally biased region" description="Low complexity" evidence="7">
    <location>
        <begin position="122"/>
        <end position="136"/>
    </location>
</feature>
<dbReference type="CDD" id="cd01887">
    <property type="entry name" value="IF2_eIF5B"/>
    <property type="match status" value="1"/>
</dbReference>
<evidence type="ECO:0000313" key="10">
    <source>
        <dbReference type="Proteomes" id="UP001230188"/>
    </source>
</evidence>
<dbReference type="SUPFAM" id="SSF50447">
    <property type="entry name" value="Translation proteins"/>
    <property type="match status" value="2"/>
</dbReference>
<dbReference type="PANTHER" id="PTHR43381">
    <property type="entry name" value="TRANSLATION INITIATION FACTOR IF-2-RELATED"/>
    <property type="match status" value="1"/>
</dbReference>
<evidence type="ECO:0000313" key="9">
    <source>
        <dbReference type="EMBL" id="KAJ8598504.1"/>
    </source>
</evidence>
<dbReference type="InterPro" id="IPR027417">
    <property type="entry name" value="P-loop_NTPase"/>
</dbReference>
<dbReference type="SUPFAM" id="SSF52540">
    <property type="entry name" value="P-loop containing nucleoside triphosphate hydrolases"/>
    <property type="match status" value="1"/>
</dbReference>
<dbReference type="PANTHER" id="PTHR43381:SF20">
    <property type="entry name" value="TRANSLATION INITIATION FACTOR IF-2, MITOCHONDRIAL"/>
    <property type="match status" value="1"/>
</dbReference>
<protein>
    <recommendedName>
        <fullName evidence="8">Tr-type G domain-containing protein</fullName>
    </recommendedName>
</protein>
<feature type="domain" description="Tr-type G" evidence="8">
    <location>
        <begin position="339"/>
        <end position="507"/>
    </location>
</feature>
<dbReference type="SUPFAM" id="SSF52156">
    <property type="entry name" value="Initiation factor IF2/eIF5b, domain 3"/>
    <property type="match status" value="1"/>
</dbReference>
<dbReference type="Pfam" id="PF11987">
    <property type="entry name" value="IF-2"/>
    <property type="match status" value="1"/>
</dbReference>
<dbReference type="GO" id="GO:0005525">
    <property type="term" value="F:GTP binding"/>
    <property type="evidence" value="ECO:0007669"/>
    <property type="project" value="UniProtKB-KW"/>
</dbReference>
<keyword evidence="5" id="KW-0648">Protein biosynthesis</keyword>
<evidence type="ECO:0000256" key="1">
    <source>
        <dbReference type="ARBA" id="ARBA00004229"/>
    </source>
</evidence>
<accession>A0AAD7U791</accession>
<keyword evidence="3" id="KW-0396">Initiation factor</keyword>
<dbReference type="InterPro" id="IPR009000">
    <property type="entry name" value="Transl_B-barrel_sf"/>
</dbReference>
<evidence type="ECO:0000256" key="5">
    <source>
        <dbReference type="ARBA" id="ARBA00022917"/>
    </source>
</evidence>
<dbReference type="Gene3D" id="3.40.50.10050">
    <property type="entry name" value="Translation initiation factor IF- 2, domain 3"/>
    <property type="match status" value="1"/>
</dbReference>
<sequence>MMIPRTLAMARGVGRRNAGSALSVVREVGEGGRQGEESVVGGRKEVSSERVSLSRKEWYKVVKSEMEAEGARLAARRARKARSSRMGPLDSVRRKVEARRDAAKALDSNNNNNNDDDDDEAAAAAARDLSSSSSSDEYARRGVWLTEEEVEERSGPLSGVVRRVEARRGAFEQQQQQQQQQERQQAEEEEEEEESKRWKKHQHGSTAHHPPSSKRSAKTTKKKGGTVAELKASGSTVTVGRLGAALGTGSESICATLQALGESVPKIEATKHAIELEVAELVAEALGVSLRIASRGRDEVAATSEVSAAALEAEADAVLEVARPPRPPVDGDAWMLLPHRPPIVGVVGHVDHGKTTLLDALRGASSSEEAGGITQRLAAFEVRGATFVDTPGHAAFRAMRQSTARALDVALVVVAADDGVKPQTLEALSLARDRGAAVVFALTKADKFENRLEAAQLRVRGELAAAGFATEDDGGDAPMVPVSAPLGLGLDELRETLAAHAEVLDLRADPSARAEGVVQDVVFDRHLGTCADAVVTWGTLRTGDRIVVGAASGKIRRLDPPEAGPSRPCRVVARLEGDFAAGDTLLVVPDEKTAKRIAKARLRARNKVVEPASIPSDDKIHVPLVVKVESNGEIDAVEALLASVPTSKVRIEVIGGVGLGTIGRHDVDLAATLGAPIFAWSVGVSGPDVREAARRAKVDLRRHSVIYSLLDDIKAHAASRLPPVSVTKVTGKLEVLRVFPLSSGDRVAGCRVSDGTIHRSDPLRLVRDGDVLHSDLRGAATLKRFKDDVTQVQKGLECGLGPHSPDMAAMLQPGDLIEAFQVVEEPASVDDLE</sequence>
<dbReference type="InterPro" id="IPR005225">
    <property type="entry name" value="Small_GTP-bd"/>
</dbReference>
<feature type="compositionally biased region" description="Basic and acidic residues" evidence="7">
    <location>
        <begin position="91"/>
        <end position="104"/>
    </location>
</feature>
<dbReference type="EMBL" id="JAQMWT010000671">
    <property type="protein sequence ID" value="KAJ8598504.1"/>
    <property type="molecule type" value="Genomic_DNA"/>
</dbReference>
<dbReference type="Pfam" id="PF00009">
    <property type="entry name" value="GTP_EFTU"/>
    <property type="match status" value="1"/>
</dbReference>
<dbReference type="NCBIfam" id="TIGR00231">
    <property type="entry name" value="small_GTP"/>
    <property type="match status" value="1"/>
</dbReference>
<feature type="compositionally biased region" description="Basic residues" evidence="7">
    <location>
        <begin position="211"/>
        <end position="224"/>
    </location>
</feature>
<evidence type="ECO:0000256" key="3">
    <source>
        <dbReference type="ARBA" id="ARBA00022540"/>
    </source>
</evidence>